<reference evidence="7 8" key="1">
    <citation type="journal article" date="2015" name="Genome Announc.">
        <title>Expanding the biotechnology potential of lactobacilli through comparative genomics of 213 strains and associated genera.</title>
        <authorList>
            <person name="Sun Z."/>
            <person name="Harris H.M."/>
            <person name="McCann A."/>
            <person name="Guo C."/>
            <person name="Argimon S."/>
            <person name="Zhang W."/>
            <person name="Yang X."/>
            <person name="Jeffery I.B."/>
            <person name="Cooney J.C."/>
            <person name="Kagawa T.F."/>
            <person name="Liu W."/>
            <person name="Song Y."/>
            <person name="Salvetti E."/>
            <person name="Wrobel A."/>
            <person name="Rasinkangas P."/>
            <person name="Parkhill J."/>
            <person name="Rea M.C."/>
            <person name="O'Sullivan O."/>
            <person name="Ritari J."/>
            <person name="Douillard F.P."/>
            <person name="Paul Ross R."/>
            <person name="Yang R."/>
            <person name="Briner A.E."/>
            <person name="Felis G.E."/>
            <person name="de Vos W.M."/>
            <person name="Barrangou R."/>
            <person name="Klaenhammer T.R."/>
            <person name="Caufield P.W."/>
            <person name="Cui Y."/>
            <person name="Zhang H."/>
            <person name="O'Toole P.W."/>
        </authorList>
    </citation>
    <scope>NUCLEOTIDE SEQUENCE [LARGE SCALE GENOMIC DNA]</scope>
    <source>
        <strain evidence="7 8">DSM 15429</strain>
    </source>
</reference>
<dbReference type="PANTHER" id="PTHR43817">
    <property type="entry name" value="GLYCOSYL HYDROLASE"/>
    <property type="match status" value="1"/>
</dbReference>
<dbReference type="SUPFAM" id="SSF75005">
    <property type="entry name" value="Arabinanase/levansucrase/invertase"/>
    <property type="match status" value="1"/>
</dbReference>
<dbReference type="Gene3D" id="2.115.10.20">
    <property type="entry name" value="Glycosyl hydrolase domain, family 43"/>
    <property type="match status" value="1"/>
</dbReference>
<evidence type="ECO:0000256" key="3">
    <source>
        <dbReference type="ARBA" id="ARBA00022801"/>
    </source>
</evidence>
<comment type="similarity">
    <text evidence="1 6">Belongs to the glycosyl hydrolase 43 family.</text>
</comment>
<dbReference type="CDD" id="cd18817">
    <property type="entry name" value="GH43f_LbAraf43-like"/>
    <property type="match status" value="1"/>
</dbReference>
<sequence>MELAIFKSLQIIFIFDKGETTFMVQATDYVNPLIVQRADPYIYKHTDGYYYFTASVPAYNLIEIRRAKTLNGLANAAPRTIWRKHPDGSGAMSQLIWAPELHYIDGKWFIYFAASHTKEFDHNGMFQHRMYCIECDNPDPMRDEADWIEHGQIETPLDTFALDATVFEAQNKLYYVWAQKDPAIKGNSNIYIAEMENPWTLKTKPVMLTKPEYDWETKIFWVNEGPAVLHRNGRFFLTYSASATDENYAMGMLTVDENADLLDPANWSKSKTPVFQSNMPIHQYGPGHNSFTVAEDDKTDILVYHCRNYTDIKGDPLYDPNRHTMVQPFTWNDDGTPNFGKPVPYNYK</sequence>
<protein>
    <submittedName>
        <fullName evidence="7">Beta-xylosidase</fullName>
    </submittedName>
</protein>
<accession>A0A0R1QXC1</accession>
<evidence type="ECO:0000256" key="5">
    <source>
        <dbReference type="PIRSR" id="PIRSR606710-2"/>
    </source>
</evidence>
<evidence type="ECO:0000256" key="1">
    <source>
        <dbReference type="ARBA" id="ARBA00009865"/>
    </source>
</evidence>
<comment type="caution">
    <text evidence="7">The sequence shown here is derived from an EMBL/GenBank/DDBJ whole genome shotgun (WGS) entry which is preliminary data.</text>
</comment>
<dbReference type="Proteomes" id="UP000051835">
    <property type="component" value="Unassembled WGS sequence"/>
</dbReference>
<evidence type="ECO:0000313" key="8">
    <source>
        <dbReference type="Proteomes" id="UP000051835"/>
    </source>
</evidence>
<evidence type="ECO:0000256" key="6">
    <source>
        <dbReference type="RuleBase" id="RU361187"/>
    </source>
</evidence>
<keyword evidence="3 6" id="KW-0378">Hydrolase</keyword>
<dbReference type="Pfam" id="PF04616">
    <property type="entry name" value="Glyco_hydro_43"/>
    <property type="match status" value="1"/>
</dbReference>
<dbReference type="PIRSF" id="PIRSF025414">
    <property type="entry name" value="Alpha-L-arabinofuranosidase"/>
    <property type="match status" value="1"/>
</dbReference>
<name>A0A0R1QXC1_9LACO</name>
<dbReference type="GO" id="GO:0004553">
    <property type="term" value="F:hydrolase activity, hydrolyzing O-glycosyl compounds"/>
    <property type="evidence" value="ECO:0007669"/>
    <property type="project" value="InterPro"/>
</dbReference>
<evidence type="ECO:0000256" key="2">
    <source>
        <dbReference type="ARBA" id="ARBA00022729"/>
    </source>
</evidence>
<proteinExistence type="inferred from homology"/>
<organism evidence="7 8">
    <name type="scientific">Levilactobacillus spicheri DSM 15429</name>
    <dbReference type="NCBI Taxonomy" id="1423805"/>
    <lineage>
        <taxon>Bacteria</taxon>
        <taxon>Bacillati</taxon>
        <taxon>Bacillota</taxon>
        <taxon>Bacilli</taxon>
        <taxon>Lactobacillales</taxon>
        <taxon>Lactobacillaceae</taxon>
        <taxon>Levilactobacillus</taxon>
    </lineage>
</organism>
<dbReference type="AlphaFoldDB" id="A0A0R1QXC1"/>
<feature type="site" description="Important for catalytic activity, responsible for pKa modulation of the active site Glu and correct orientation of both the proton donor and substrate" evidence="5">
    <location>
        <position position="163"/>
    </location>
</feature>
<keyword evidence="2" id="KW-0732">Signal</keyword>
<dbReference type="GO" id="GO:0005975">
    <property type="term" value="P:carbohydrate metabolic process"/>
    <property type="evidence" value="ECO:0007669"/>
    <property type="project" value="InterPro"/>
</dbReference>
<evidence type="ECO:0000313" key="7">
    <source>
        <dbReference type="EMBL" id="KRL46738.1"/>
    </source>
</evidence>
<dbReference type="PANTHER" id="PTHR43817:SF1">
    <property type="entry name" value="HYDROLASE, FAMILY 43, PUTATIVE (AFU_ORTHOLOGUE AFUA_3G01660)-RELATED"/>
    <property type="match status" value="1"/>
</dbReference>
<dbReference type="PATRIC" id="fig|1423805.4.peg.214"/>
<dbReference type="InterPro" id="IPR023296">
    <property type="entry name" value="Glyco_hydro_beta-prop_sf"/>
</dbReference>
<dbReference type="EMBL" id="AZFC01000035">
    <property type="protein sequence ID" value="KRL46738.1"/>
    <property type="molecule type" value="Genomic_DNA"/>
</dbReference>
<dbReference type="InterPro" id="IPR006710">
    <property type="entry name" value="Glyco_hydro_43"/>
</dbReference>
<evidence type="ECO:0000256" key="4">
    <source>
        <dbReference type="ARBA" id="ARBA00023295"/>
    </source>
</evidence>
<keyword evidence="4 6" id="KW-0326">Glycosidase</keyword>
<gene>
    <name evidence="7" type="ORF">FD37_GL000209</name>
</gene>
<dbReference type="InterPro" id="IPR016828">
    <property type="entry name" value="Alpha-L-arabinofuranosidase"/>
</dbReference>